<evidence type="ECO:0000256" key="7">
    <source>
        <dbReference type="SAM" id="Coils"/>
    </source>
</evidence>
<dbReference type="GO" id="GO:0006402">
    <property type="term" value="P:mRNA catabolic process"/>
    <property type="evidence" value="ECO:0007669"/>
    <property type="project" value="UniProtKB-UniRule"/>
</dbReference>
<evidence type="ECO:0000256" key="5">
    <source>
        <dbReference type="HAMAP-Rule" id="MF_00335"/>
    </source>
</evidence>
<gene>
    <name evidence="5 9" type="primary">rny</name>
    <name evidence="9" type="ORF">J4G33_15980</name>
</gene>
<accession>A0A939RX51</accession>
<evidence type="ECO:0000256" key="4">
    <source>
        <dbReference type="ARBA" id="ARBA00022884"/>
    </source>
</evidence>
<dbReference type="PROSITE" id="PS51831">
    <property type="entry name" value="HD"/>
    <property type="match status" value="1"/>
</dbReference>
<dbReference type="InterPro" id="IPR006674">
    <property type="entry name" value="HD_domain"/>
</dbReference>
<sequence>MACLVALLLVLLARREAAATRSRAEADVAAIKDEARSLVAEAQRREERLTLREQELGRERQEVRELEASASRRLAEAEAEAAALRQAAAAARDEADAALAVIGGLSATEARAEQVARMVAAAKNEAATQVRRVEAKARRSADERARRIVATAVQRVAGPTSAQTVVTTLPLPAEEMKGRIIGKEGRNIRTFEALTGVNVIVDDTPGTVMLSSFDAERREVAAVALADLMADGRIHPQRIEIAYAHAVEGAVERSVAAGHEAAERAGVSGLHPELVETLGRLRLRTSYGQNVLAHLVESAQIAASMAAEMGADVELARRGAFLHDVGKALTAELGGTHALVGADLARRVGEAPAVVNAIAAHHDEVPPETLEAVLVQAADACSAARPGARREELDQYIERMDTLEALVVAHSGVRRAVAMSAGREVRVVVEPTEVDDAAMAGLAETIARHIEKDLSYPGEITVTAIREIRASATAG</sequence>
<dbReference type="GO" id="GO:0005886">
    <property type="term" value="C:plasma membrane"/>
    <property type="evidence" value="ECO:0007669"/>
    <property type="project" value="UniProtKB-UniRule"/>
</dbReference>
<keyword evidence="7" id="KW-0175">Coiled coil</keyword>
<dbReference type="SUPFAM" id="SSF54791">
    <property type="entry name" value="Eukaryotic type KH-domain (KH-domain type I)"/>
    <property type="match status" value="1"/>
</dbReference>
<dbReference type="InterPro" id="IPR022711">
    <property type="entry name" value="RNase_Y_N"/>
</dbReference>
<feature type="coiled-coil region" evidence="7">
    <location>
        <begin position="14"/>
        <end position="125"/>
    </location>
</feature>
<dbReference type="InterPro" id="IPR004088">
    <property type="entry name" value="KH_dom_type_1"/>
</dbReference>
<keyword evidence="4 5" id="KW-0694">RNA-binding</keyword>
<dbReference type="EMBL" id="JAGEMK010000011">
    <property type="protein sequence ID" value="MBO1753308.1"/>
    <property type="molecule type" value="Genomic_DNA"/>
</dbReference>
<dbReference type="HAMAP" id="MF_00335">
    <property type="entry name" value="RNase_Y"/>
    <property type="match status" value="1"/>
</dbReference>
<comment type="similarity">
    <text evidence="5">Belongs to the RNase Y family.</text>
</comment>
<dbReference type="Gene3D" id="3.30.310.210">
    <property type="match status" value="1"/>
</dbReference>
<organism evidence="9 10">
    <name type="scientific">Actinotalea soli</name>
    <dbReference type="NCBI Taxonomy" id="2819234"/>
    <lineage>
        <taxon>Bacteria</taxon>
        <taxon>Bacillati</taxon>
        <taxon>Actinomycetota</taxon>
        <taxon>Actinomycetes</taxon>
        <taxon>Micrococcales</taxon>
        <taxon>Cellulomonadaceae</taxon>
        <taxon>Actinotalea</taxon>
    </lineage>
</organism>
<dbReference type="CDD" id="cd22431">
    <property type="entry name" value="KH-I_RNaseY"/>
    <property type="match status" value="1"/>
</dbReference>
<dbReference type="SUPFAM" id="SSF109604">
    <property type="entry name" value="HD-domain/PDEase-like"/>
    <property type="match status" value="1"/>
</dbReference>
<dbReference type="Pfam" id="PF12072">
    <property type="entry name" value="RNase_Y_N"/>
    <property type="match status" value="1"/>
</dbReference>
<evidence type="ECO:0000313" key="9">
    <source>
        <dbReference type="EMBL" id="MBO1753308.1"/>
    </source>
</evidence>
<keyword evidence="1 5" id="KW-0540">Nuclease</keyword>
<feature type="domain" description="HD" evidence="8">
    <location>
        <begin position="291"/>
        <end position="384"/>
    </location>
</feature>
<keyword evidence="10" id="KW-1185">Reference proteome</keyword>
<dbReference type="Pfam" id="PF00013">
    <property type="entry name" value="KH_1"/>
    <property type="match status" value="1"/>
</dbReference>
<proteinExistence type="inferred from homology"/>
<dbReference type="Pfam" id="PF01966">
    <property type="entry name" value="HD"/>
    <property type="match status" value="1"/>
</dbReference>
<evidence type="ECO:0000256" key="3">
    <source>
        <dbReference type="ARBA" id="ARBA00022801"/>
    </source>
</evidence>
<dbReference type="EC" id="3.1.-.-" evidence="5 6"/>
<dbReference type="NCBIfam" id="TIGR03319">
    <property type="entry name" value="RNase_Y"/>
    <property type="match status" value="1"/>
</dbReference>
<dbReference type="Proteomes" id="UP000664209">
    <property type="component" value="Unassembled WGS sequence"/>
</dbReference>
<dbReference type="PANTHER" id="PTHR12826:SF15">
    <property type="entry name" value="RIBONUCLEASE Y"/>
    <property type="match status" value="1"/>
</dbReference>
<comment type="caution">
    <text evidence="9">The sequence shown here is derived from an EMBL/GenBank/DDBJ whole genome shotgun (WGS) entry which is preliminary data.</text>
</comment>
<dbReference type="CDD" id="cd00077">
    <property type="entry name" value="HDc"/>
    <property type="match status" value="1"/>
</dbReference>
<evidence type="ECO:0000256" key="2">
    <source>
        <dbReference type="ARBA" id="ARBA00022759"/>
    </source>
</evidence>
<dbReference type="GO" id="GO:0016787">
    <property type="term" value="F:hydrolase activity"/>
    <property type="evidence" value="ECO:0007669"/>
    <property type="project" value="UniProtKB-KW"/>
</dbReference>
<protein>
    <recommendedName>
        <fullName evidence="5 6">Ribonuclease Y</fullName>
        <shortName evidence="5">RNase Y</shortName>
        <ecNumber evidence="5 6">3.1.-.-</ecNumber>
    </recommendedName>
</protein>
<dbReference type="InterPro" id="IPR017705">
    <property type="entry name" value="Ribonuclease_Y"/>
</dbReference>
<comment type="function">
    <text evidence="5">Endoribonuclease that initiates mRNA decay.</text>
</comment>
<evidence type="ECO:0000256" key="6">
    <source>
        <dbReference type="NCBIfam" id="TIGR03319"/>
    </source>
</evidence>
<dbReference type="InterPro" id="IPR006675">
    <property type="entry name" value="HDIG_dom"/>
</dbReference>
<dbReference type="SMART" id="SM00471">
    <property type="entry name" value="HDc"/>
    <property type="match status" value="1"/>
</dbReference>
<dbReference type="InterPro" id="IPR036612">
    <property type="entry name" value="KH_dom_type_1_sf"/>
</dbReference>
<dbReference type="Gene3D" id="1.10.3210.10">
    <property type="entry name" value="Hypothetical protein af1432"/>
    <property type="match status" value="1"/>
</dbReference>
<dbReference type="AlphaFoldDB" id="A0A939RX51"/>
<dbReference type="NCBIfam" id="TIGR00277">
    <property type="entry name" value="HDIG"/>
    <property type="match status" value="1"/>
</dbReference>
<evidence type="ECO:0000256" key="1">
    <source>
        <dbReference type="ARBA" id="ARBA00022722"/>
    </source>
</evidence>
<reference evidence="9" key="1">
    <citation type="submission" date="2021-03" db="EMBL/GenBank/DDBJ databases">
        <title>Actinotalea soli sp. nov., isolated from soil.</title>
        <authorList>
            <person name="Ping W."/>
            <person name="Zhang J."/>
        </authorList>
    </citation>
    <scope>NUCLEOTIDE SEQUENCE</scope>
    <source>
        <strain evidence="9">BY-33</strain>
    </source>
</reference>
<dbReference type="SMART" id="SM00322">
    <property type="entry name" value="KH"/>
    <property type="match status" value="1"/>
</dbReference>
<keyword evidence="2 5" id="KW-0255">Endonuclease</keyword>
<dbReference type="GO" id="GO:0003723">
    <property type="term" value="F:RNA binding"/>
    <property type="evidence" value="ECO:0007669"/>
    <property type="project" value="UniProtKB-UniRule"/>
</dbReference>
<evidence type="ECO:0000259" key="8">
    <source>
        <dbReference type="PROSITE" id="PS51831"/>
    </source>
</evidence>
<evidence type="ECO:0000313" key="10">
    <source>
        <dbReference type="Proteomes" id="UP000664209"/>
    </source>
</evidence>
<dbReference type="GO" id="GO:0004521">
    <property type="term" value="F:RNA endonuclease activity"/>
    <property type="evidence" value="ECO:0007669"/>
    <property type="project" value="UniProtKB-UniRule"/>
</dbReference>
<dbReference type="InterPro" id="IPR004087">
    <property type="entry name" value="KH_dom"/>
</dbReference>
<dbReference type="PROSITE" id="PS50084">
    <property type="entry name" value="KH_TYPE_1"/>
    <property type="match status" value="1"/>
</dbReference>
<name>A0A939RX51_9CELL</name>
<dbReference type="InterPro" id="IPR003607">
    <property type="entry name" value="HD/PDEase_dom"/>
</dbReference>
<dbReference type="PANTHER" id="PTHR12826">
    <property type="entry name" value="RIBONUCLEASE Y"/>
    <property type="match status" value="1"/>
</dbReference>
<keyword evidence="3 5" id="KW-0378">Hydrolase</keyword>